<evidence type="ECO:0000256" key="1">
    <source>
        <dbReference type="ARBA" id="ARBA00022898"/>
    </source>
</evidence>
<evidence type="ECO:0000256" key="2">
    <source>
        <dbReference type="ARBA" id="ARBA00037999"/>
    </source>
</evidence>
<dbReference type="PANTHER" id="PTHR30244">
    <property type="entry name" value="TRANSAMINASE"/>
    <property type="match status" value="1"/>
</dbReference>
<keyword evidence="5" id="KW-1185">Reference proteome</keyword>
<accession>A0ABN1FZU9</accession>
<dbReference type="EMBL" id="JAHDYS010000012">
    <property type="protein sequence ID" value="MBT1072721.1"/>
    <property type="molecule type" value="Genomic_DNA"/>
</dbReference>
<dbReference type="PIRSF" id="PIRSF000390">
    <property type="entry name" value="PLP_StrS"/>
    <property type="match status" value="1"/>
</dbReference>
<dbReference type="InterPro" id="IPR000653">
    <property type="entry name" value="DegT/StrS_aminotransferase"/>
</dbReference>
<dbReference type="GO" id="GO:0008483">
    <property type="term" value="F:transaminase activity"/>
    <property type="evidence" value="ECO:0007669"/>
    <property type="project" value="UniProtKB-KW"/>
</dbReference>
<dbReference type="InterPro" id="IPR015424">
    <property type="entry name" value="PyrdxlP-dep_Trfase"/>
</dbReference>
<comment type="similarity">
    <text evidence="2 3">Belongs to the DegT/DnrJ/EryC1 family.</text>
</comment>
<dbReference type="Proteomes" id="UP000784128">
    <property type="component" value="Unassembled WGS sequence"/>
</dbReference>
<evidence type="ECO:0000313" key="4">
    <source>
        <dbReference type="EMBL" id="MBT1072721.1"/>
    </source>
</evidence>
<dbReference type="Gene3D" id="3.90.1150.10">
    <property type="entry name" value="Aspartate Aminotransferase, domain 1"/>
    <property type="match status" value="1"/>
</dbReference>
<keyword evidence="4" id="KW-0032">Aminotransferase</keyword>
<reference evidence="4 5" key="1">
    <citation type="submission" date="2021-05" db="EMBL/GenBank/DDBJ databases">
        <title>The draft genome of Geobacter chapellei DSM 13688.</title>
        <authorList>
            <person name="Xu Z."/>
            <person name="Masuda Y."/>
            <person name="Itoh H."/>
            <person name="Senoo K."/>
        </authorList>
    </citation>
    <scope>NUCLEOTIDE SEQUENCE [LARGE SCALE GENOMIC DNA]</scope>
    <source>
        <strain evidence="4 5">DSM 13688</strain>
    </source>
</reference>
<organism evidence="4 5">
    <name type="scientific">Pelotalea chapellei</name>
    <dbReference type="NCBI Taxonomy" id="44671"/>
    <lineage>
        <taxon>Bacteria</taxon>
        <taxon>Pseudomonadati</taxon>
        <taxon>Thermodesulfobacteriota</taxon>
        <taxon>Desulfuromonadia</taxon>
        <taxon>Geobacterales</taxon>
        <taxon>Geobacteraceae</taxon>
        <taxon>Pelotalea</taxon>
    </lineage>
</organism>
<dbReference type="Gene3D" id="3.40.640.10">
    <property type="entry name" value="Type I PLP-dependent aspartate aminotransferase-like (Major domain)"/>
    <property type="match status" value="1"/>
</dbReference>
<comment type="caution">
    <text evidence="4">The sequence shown here is derived from an EMBL/GenBank/DDBJ whole genome shotgun (WGS) entry which is preliminary data.</text>
</comment>
<evidence type="ECO:0000313" key="5">
    <source>
        <dbReference type="Proteomes" id="UP000784128"/>
    </source>
</evidence>
<dbReference type="PANTHER" id="PTHR30244:SF36">
    <property type="entry name" value="3-OXO-GLUCOSE-6-PHOSPHATE:GLUTAMATE AMINOTRANSFERASE"/>
    <property type="match status" value="1"/>
</dbReference>
<dbReference type="InterPro" id="IPR015422">
    <property type="entry name" value="PyrdxlP-dep_Trfase_small"/>
</dbReference>
<keyword evidence="1 3" id="KW-0663">Pyridoxal phosphate</keyword>
<dbReference type="Pfam" id="PF01041">
    <property type="entry name" value="DegT_DnrJ_EryC1"/>
    <property type="match status" value="1"/>
</dbReference>
<keyword evidence="4" id="KW-0808">Transferase</keyword>
<proteinExistence type="inferred from homology"/>
<sequence length="375" mass="40512">MPDLIPVANPGAQFRIHADEIRKAINSVLDGGYYILGPQVRAFEGEFASFCGARFCIGVASGTDALVLALLTAGIGYGDEVITVSHTAVATVAAIEQVGAVPVFADIDAVSRCMNPEAITSLISSRTKAIIPVHIFGQPADMPAIMALAAMHKLFVIEDCAQAHGAEIDGKRVGTFGHAATFSFYPTKNLGAIGDGGAVVTNSPEFADTCQALREYGWRERYISSICGLNSRLDEIQAAILRVKLPHLAAGNARRRHIAAAYRQALDESRIVPPSHIDGTLHAMHLFVVKCEEREDLARHLAGHGISTGRHYPLAVHQQPAYSGRIRGAESLPVTERLYERLLSLPLFPELTDTEIERVCTALKSWTGTRSQRII</sequence>
<name>A0ABN1FZU9_9BACT</name>
<protein>
    <submittedName>
        <fullName evidence="4">DegT/DnrJ/EryC1/StrS family aminotransferase</fullName>
    </submittedName>
</protein>
<dbReference type="InterPro" id="IPR015421">
    <property type="entry name" value="PyrdxlP-dep_Trfase_major"/>
</dbReference>
<dbReference type="SUPFAM" id="SSF53383">
    <property type="entry name" value="PLP-dependent transferases"/>
    <property type="match status" value="1"/>
</dbReference>
<gene>
    <name evidence="4" type="ORF">KJB30_13065</name>
</gene>
<dbReference type="CDD" id="cd00616">
    <property type="entry name" value="AHBA_syn"/>
    <property type="match status" value="1"/>
</dbReference>
<evidence type="ECO:0000256" key="3">
    <source>
        <dbReference type="RuleBase" id="RU004508"/>
    </source>
</evidence>